<dbReference type="AlphaFoldDB" id="A0A1Y0B0T9"/>
<proteinExistence type="predicted"/>
<gene>
    <name evidence="1" type="ORF">AEK19_MT0840</name>
    <name evidence="2" type="ORF">AEK19_MT1869</name>
</gene>
<reference evidence="1" key="1">
    <citation type="submission" date="2017-03" db="EMBL/GenBank/DDBJ databases">
        <title>The mitochondrial genome of the carnivorous plant Utricularia reniformis (Lentibulariaceae): structure, comparative analysis and evolutionary landmarks.</title>
        <authorList>
            <person name="Silva S.R."/>
            <person name="Alvarenga D.O."/>
            <person name="Michael T.P."/>
            <person name="Miranda V.F.O."/>
            <person name="Varani A.M."/>
        </authorList>
    </citation>
    <scope>NUCLEOTIDE SEQUENCE</scope>
</reference>
<accession>A0A1Y0B0T9</accession>
<evidence type="ECO:0000313" key="1">
    <source>
        <dbReference type="EMBL" id="ART31072.1"/>
    </source>
</evidence>
<dbReference type="EMBL" id="KY774314">
    <property type="protein sequence ID" value="ART32039.1"/>
    <property type="molecule type" value="Genomic_DNA"/>
</dbReference>
<keyword evidence="1" id="KW-0496">Mitochondrion</keyword>
<evidence type="ECO:0000313" key="2">
    <source>
        <dbReference type="EMBL" id="ART32039.1"/>
    </source>
</evidence>
<dbReference type="EMBL" id="KY774314">
    <property type="protein sequence ID" value="ART31072.1"/>
    <property type="molecule type" value="Genomic_DNA"/>
</dbReference>
<sequence>MEWREKIQMNYLKGQALLELLIRGSKSVSFDLPLV</sequence>
<protein>
    <submittedName>
        <fullName evidence="1">Uncharacterized protein</fullName>
    </submittedName>
</protein>
<name>A0A1Y0B0T9_9LAMI</name>
<geneLocation type="mitochondrion" evidence="1"/>
<organism evidence="1">
    <name type="scientific">Utricularia reniformis</name>
    <dbReference type="NCBI Taxonomy" id="192314"/>
    <lineage>
        <taxon>Eukaryota</taxon>
        <taxon>Viridiplantae</taxon>
        <taxon>Streptophyta</taxon>
        <taxon>Embryophyta</taxon>
        <taxon>Tracheophyta</taxon>
        <taxon>Spermatophyta</taxon>
        <taxon>Magnoliopsida</taxon>
        <taxon>eudicotyledons</taxon>
        <taxon>Gunneridae</taxon>
        <taxon>Pentapetalae</taxon>
        <taxon>asterids</taxon>
        <taxon>lamiids</taxon>
        <taxon>Lamiales</taxon>
        <taxon>Lentibulariaceae</taxon>
        <taxon>Utricularia</taxon>
    </lineage>
</organism>